<comment type="caution">
    <text evidence="1">The sequence shown here is derived from an EMBL/GenBank/DDBJ whole genome shotgun (WGS) entry which is preliminary data.</text>
</comment>
<accession>A0ABQ3YYR9</accession>
<dbReference type="Pfam" id="PF19372">
    <property type="entry name" value="DUF5947"/>
    <property type="match status" value="1"/>
</dbReference>
<proteinExistence type="predicted"/>
<organism evidence="1 2">
    <name type="scientific">Paractinoplanes durhamensis</name>
    <dbReference type="NCBI Taxonomy" id="113563"/>
    <lineage>
        <taxon>Bacteria</taxon>
        <taxon>Bacillati</taxon>
        <taxon>Actinomycetota</taxon>
        <taxon>Actinomycetes</taxon>
        <taxon>Micromonosporales</taxon>
        <taxon>Micromonosporaceae</taxon>
        <taxon>Paractinoplanes</taxon>
    </lineage>
</organism>
<reference evidence="1 2" key="1">
    <citation type="submission" date="2021-01" db="EMBL/GenBank/DDBJ databases">
        <title>Whole genome shotgun sequence of Actinoplanes durhamensis NBRC 14914.</title>
        <authorList>
            <person name="Komaki H."/>
            <person name="Tamura T."/>
        </authorList>
    </citation>
    <scope>NUCLEOTIDE SEQUENCE [LARGE SCALE GENOMIC DNA]</scope>
    <source>
        <strain evidence="1 2">NBRC 14914</strain>
    </source>
</reference>
<dbReference type="InterPro" id="IPR045991">
    <property type="entry name" value="DUF5947"/>
</dbReference>
<evidence type="ECO:0000313" key="2">
    <source>
        <dbReference type="Proteomes" id="UP000637628"/>
    </source>
</evidence>
<evidence type="ECO:0000313" key="1">
    <source>
        <dbReference type="EMBL" id="GIE02733.1"/>
    </source>
</evidence>
<dbReference type="EMBL" id="BOML01000033">
    <property type="protein sequence ID" value="GIE02733.1"/>
    <property type="molecule type" value="Genomic_DNA"/>
</dbReference>
<gene>
    <name evidence="1" type="ORF">Adu01nite_40830</name>
</gene>
<protein>
    <submittedName>
        <fullName evidence="1">Uncharacterized protein</fullName>
    </submittedName>
</protein>
<name>A0ABQ3YYR9_9ACTN</name>
<keyword evidence="2" id="KW-1185">Reference proteome</keyword>
<dbReference type="RefSeq" id="WP_203728459.1">
    <property type="nucleotide sequence ID" value="NZ_BAAATX010000013.1"/>
</dbReference>
<sequence length="194" mass="21736">MTDSPLETLRRIAQRPRPPAVERCDLCAAEVGPAHSHLVDLQSRQLACACRPCYLLFTDDRAHLRYRAVPDRYLAFGGPVLEEREWYELQIPVGLAFLFHNSAQDRMVVLYPGPAGATESELDLPAVTHPALAMLRPDVEALLLRRGLDGYLVPIDACYELVGRLRTLWRGFDGGQEAHAAIAAFFDEIRKRAT</sequence>
<dbReference type="Proteomes" id="UP000637628">
    <property type="component" value="Unassembled WGS sequence"/>
</dbReference>